<keyword evidence="3" id="KW-1185">Reference proteome</keyword>
<dbReference type="InterPro" id="IPR013786">
    <property type="entry name" value="AcylCoA_DH/ox_N"/>
</dbReference>
<dbReference type="SUPFAM" id="SSF56645">
    <property type="entry name" value="Acyl-CoA dehydrogenase NM domain-like"/>
    <property type="match status" value="1"/>
</dbReference>
<protein>
    <recommendedName>
        <fullName evidence="1">Acyl-CoA dehydrogenase/oxidase N-terminal domain-containing protein</fullName>
    </recommendedName>
</protein>
<evidence type="ECO:0000313" key="2">
    <source>
        <dbReference type="EnsemblMetazoa" id="GMOY012040.P1574"/>
    </source>
</evidence>
<dbReference type="Gene3D" id="1.10.540.10">
    <property type="entry name" value="Acyl-CoA dehydrogenase/oxidase, N-terminal domain"/>
    <property type="match status" value="1"/>
</dbReference>
<dbReference type="PANTHER" id="PTHR43884:SF12">
    <property type="entry name" value="ISOVALERYL-COA DEHYDROGENASE, MITOCHONDRIAL-RELATED"/>
    <property type="match status" value="1"/>
</dbReference>
<dbReference type="EMBL" id="CCAG010009795">
    <property type="status" value="NOT_ANNOTATED_CDS"/>
    <property type="molecule type" value="Genomic_DNA"/>
</dbReference>
<dbReference type="Pfam" id="PF02771">
    <property type="entry name" value="Acyl-CoA_dh_N"/>
    <property type="match status" value="1"/>
</dbReference>
<name>A0ABK9NDX0_GLOMM</name>
<accession>A0ABK9NDX0</accession>
<dbReference type="InterPro" id="IPR037069">
    <property type="entry name" value="AcylCoA_DH/ox_N_sf"/>
</dbReference>
<reference evidence="2" key="1">
    <citation type="submission" date="2025-05" db="UniProtKB">
        <authorList>
            <consortium name="EnsemblMetazoa"/>
        </authorList>
    </citation>
    <scope>IDENTIFICATION</scope>
    <source>
        <strain evidence="2">Yale</strain>
    </source>
</reference>
<dbReference type="InterPro" id="IPR009100">
    <property type="entry name" value="AcylCoA_DH/oxidase_NM_dom_sf"/>
</dbReference>
<sequence>MFRKMNNASKLVQTLWQTQKRSIACLSALPETHQMLQKTCRDFATEMLIPNAAKADKEHLYPEQQIRKMGELGLMAVAIPEEYGGTGLDYLAYAIAMEEISRGCASAGVIMSVNNSLYLGPILAFGNDKQKKNSLLHIPLARKLAVLLCLSLVMVQTPALLPPRLQIRGIITY</sequence>
<dbReference type="Proteomes" id="UP000092444">
    <property type="component" value="Unassembled WGS sequence"/>
</dbReference>
<organism evidence="2 3">
    <name type="scientific">Glossina morsitans morsitans</name>
    <name type="common">Savannah tsetse fly</name>
    <dbReference type="NCBI Taxonomy" id="37546"/>
    <lineage>
        <taxon>Eukaryota</taxon>
        <taxon>Metazoa</taxon>
        <taxon>Ecdysozoa</taxon>
        <taxon>Arthropoda</taxon>
        <taxon>Hexapoda</taxon>
        <taxon>Insecta</taxon>
        <taxon>Pterygota</taxon>
        <taxon>Neoptera</taxon>
        <taxon>Endopterygota</taxon>
        <taxon>Diptera</taxon>
        <taxon>Brachycera</taxon>
        <taxon>Muscomorpha</taxon>
        <taxon>Hippoboscoidea</taxon>
        <taxon>Glossinidae</taxon>
        <taxon>Glossina</taxon>
    </lineage>
</organism>
<evidence type="ECO:0000313" key="3">
    <source>
        <dbReference type="Proteomes" id="UP000092444"/>
    </source>
</evidence>
<proteinExistence type="predicted"/>
<dbReference type="EnsemblMetazoa" id="GMOY012040.R1574">
    <property type="protein sequence ID" value="GMOY012040.P1574"/>
    <property type="gene ID" value="GMOY012040"/>
</dbReference>
<evidence type="ECO:0000259" key="1">
    <source>
        <dbReference type="Pfam" id="PF02771"/>
    </source>
</evidence>
<feature type="domain" description="Acyl-CoA dehydrogenase/oxidase N-terminal" evidence="1">
    <location>
        <begin position="31"/>
        <end position="135"/>
    </location>
</feature>
<dbReference type="PANTHER" id="PTHR43884">
    <property type="entry name" value="ACYL-COA DEHYDROGENASE"/>
    <property type="match status" value="1"/>
</dbReference>